<dbReference type="Pfam" id="PF08712">
    <property type="entry name" value="Nfu_N"/>
    <property type="match status" value="1"/>
</dbReference>
<dbReference type="Gene3D" id="3.30.1370.70">
    <property type="entry name" value="Scaffold protein Nfu/NifU, N-terminal domain"/>
    <property type="match status" value="1"/>
</dbReference>
<keyword evidence="3" id="KW-1185">Reference proteome</keyword>
<sequence>MAIEVDVQATPNPNAVKINANATLFEGTGSMSVKSDESTDHPLASALVRIEGVDNIFGLRNFVTITKRPEADWDAILAEAEEVFKKIYG</sequence>
<organism evidence="2 3">
    <name type="scientific">Paenibacillus lentus</name>
    <dbReference type="NCBI Taxonomy" id="1338368"/>
    <lineage>
        <taxon>Bacteria</taxon>
        <taxon>Bacillati</taxon>
        <taxon>Bacillota</taxon>
        <taxon>Bacilli</taxon>
        <taxon>Bacillales</taxon>
        <taxon>Paenibacillaceae</taxon>
        <taxon>Paenibacillus</taxon>
    </lineage>
</organism>
<accession>A0A3Q8SDZ6</accession>
<dbReference type="SUPFAM" id="SSF110836">
    <property type="entry name" value="Hypothetical protein SAV1430"/>
    <property type="match status" value="1"/>
</dbReference>
<gene>
    <name evidence="2" type="ORF">EIM92_21875</name>
</gene>
<protein>
    <submittedName>
        <fullName evidence="2">Scaffolding protein</fullName>
    </submittedName>
</protein>
<dbReference type="SMART" id="SM00932">
    <property type="entry name" value="Nfu_N"/>
    <property type="match status" value="1"/>
</dbReference>
<dbReference type="EMBL" id="CP034248">
    <property type="protein sequence ID" value="AZK48495.1"/>
    <property type="molecule type" value="Genomic_DNA"/>
</dbReference>
<dbReference type="InterPro" id="IPR014824">
    <property type="entry name" value="Nfu/NifU_N"/>
</dbReference>
<evidence type="ECO:0000259" key="1">
    <source>
        <dbReference type="SMART" id="SM00932"/>
    </source>
</evidence>
<dbReference type="OrthoDB" id="2968418at2"/>
<dbReference type="RefSeq" id="WP_125084651.1">
    <property type="nucleotide sequence ID" value="NZ_CP034248.1"/>
</dbReference>
<reference evidence="2 3" key="1">
    <citation type="submission" date="2018-11" db="EMBL/GenBank/DDBJ databases">
        <title>Genome sequencing of Paenibacillus lentus DSM25539(T).</title>
        <authorList>
            <person name="Kook J.-K."/>
            <person name="Park S.-N."/>
            <person name="Lim Y.K."/>
        </authorList>
    </citation>
    <scope>NUCLEOTIDE SEQUENCE [LARGE SCALE GENOMIC DNA]</scope>
    <source>
        <strain evidence="2 3">DSM 25539</strain>
    </source>
</reference>
<dbReference type="Proteomes" id="UP000273145">
    <property type="component" value="Chromosome"/>
</dbReference>
<dbReference type="AlphaFoldDB" id="A0A3Q8SDZ6"/>
<evidence type="ECO:0000313" key="3">
    <source>
        <dbReference type="Proteomes" id="UP000273145"/>
    </source>
</evidence>
<proteinExistence type="predicted"/>
<dbReference type="InterPro" id="IPR036498">
    <property type="entry name" value="Nfu/NifU_N_sf"/>
</dbReference>
<dbReference type="KEGG" id="plen:EIM92_21875"/>
<name>A0A3Q8SDZ6_9BACL</name>
<evidence type="ECO:0000313" key="2">
    <source>
        <dbReference type="EMBL" id="AZK48495.1"/>
    </source>
</evidence>
<feature type="domain" description="Scaffold protein Nfu/NifU N-terminal" evidence="1">
    <location>
        <begin position="5"/>
        <end position="89"/>
    </location>
</feature>